<comment type="catalytic activity">
    <reaction evidence="14">
        <text>13-(9Z-octadecenoyloxy)-octadecanoate + H2O = 13-hydroxy-octadecanoate + (9Z)-octadecenoate + H(+)</text>
        <dbReference type="Rhea" id="RHEA:52064"/>
        <dbReference type="ChEBI" id="CHEBI:15377"/>
        <dbReference type="ChEBI" id="CHEBI:15378"/>
        <dbReference type="ChEBI" id="CHEBI:30823"/>
        <dbReference type="ChEBI" id="CHEBI:136303"/>
        <dbReference type="ChEBI" id="CHEBI:136304"/>
    </reaction>
    <physiologicalReaction direction="left-to-right" evidence="14">
        <dbReference type="Rhea" id="RHEA:52065"/>
    </physiologicalReaction>
</comment>
<comment type="catalytic activity">
    <reaction evidence="12">
        <text>9-(9Z-octadecenoyloxy)-octadecanoate + H2O = 9-hydroxy-octadecanoate + (9Z)-octadecenoate + H(+)</text>
        <dbReference type="Rhea" id="RHEA:52048"/>
        <dbReference type="ChEBI" id="CHEBI:15377"/>
        <dbReference type="ChEBI" id="CHEBI:15378"/>
        <dbReference type="ChEBI" id="CHEBI:30823"/>
        <dbReference type="ChEBI" id="CHEBI:136282"/>
        <dbReference type="ChEBI" id="CHEBI:136286"/>
    </reaction>
    <physiologicalReaction direction="left-to-right" evidence="12">
        <dbReference type="Rhea" id="RHEA:52049"/>
    </physiologicalReaction>
</comment>
<evidence type="ECO:0000256" key="1">
    <source>
        <dbReference type="ARBA" id="ARBA00000923"/>
    </source>
</evidence>
<dbReference type="Pfam" id="PF04750">
    <property type="entry name" value="Far-17a_AIG1"/>
    <property type="match status" value="1"/>
</dbReference>
<evidence type="ECO:0000256" key="12">
    <source>
        <dbReference type="ARBA" id="ARBA00048800"/>
    </source>
</evidence>
<evidence type="ECO:0000256" key="14">
    <source>
        <dbReference type="ARBA" id="ARBA00049296"/>
    </source>
</evidence>
<comment type="catalytic activity">
    <reaction evidence="13">
        <text>9-octadecanoyloxy-octadecanoate + H2O = 9-hydroxy-octadecanoate + octadecanoate + H(+)</text>
        <dbReference type="Rhea" id="RHEA:52096"/>
        <dbReference type="ChEBI" id="CHEBI:15377"/>
        <dbReference type="ChEBI" id="CHEBI:15378"/>
        <dbReference type="ChEBI" id="CHEBI:25629"/>
        <dbReference type="ChEBI" id="CHEBI:136286"/>
        <dbReference type="ChEBI" id="CHEBI:136373"/>
    </reaction>
    <physiologicalReaction direction="left-to-right" evidence="13">
        <dbReference type="Rhea" id="RHEA:52097"/>
    </physiologicalReaction>
</comment>
<evidence type="ECO:0000313" key="18">
    <source>
        <dbReference type="Proteomes" id="UP001345963"/>
    </source>
</evidence>
<evidence type="ECO:0000256" key="9">
    <source>
        <dbReference type="ARBA" id="ARBA00047863"/>
    </source>
</evidence>
<dbReference type="Proteomes" id="UP001345963">
    <property type="component" value="Unassembled WGS sequence"/>
</dbReference>
<dbReference type="InterPro" id="IPR006838">
    <property type="entry name" value="ADTRP_AIG1"/>
</dbReference>
<comment type="catalytic activity">
    <reaction evidence="10">
        <text>12-octadecanoyloxy-octadecanoate + H2O = 12-hydroxyoctadecanoate + octadecanoate + H(+)</text>
        <dbReference type="Rhea" id="RHEA:52080"/>
        <dbReference type="ChEBI" id="CHEBI:15377"/>
        <dbReference type="ChEBI" id="CHEBI:15378"/>
        <dbReference type="ChEBI" id="CHEBI:25629"/>
        <dbReference type="ChEBI" id="CHEBI:84201"/>
        <dbReference type="ChEBI" id="CHEBI:136330"/>
    </reaction>
    <physiologicalReaction direction="left-to-right" evidence="10">
        <dbReference type="Rhea" id="RHEA:52081"/>
    </physiologicalReaction>
</comment>
<keyword evidence="5" id="KW-1133">Transmembrane helix</keyword>
<evidence type="ECO:0000256" key="16">
    <source>
        <dbReference type="ARBA" id="ARBA00049428"/>
    </source>
</evidence>
<dbReference type="PANTHER" id="PTHR10989:SF11">
    <property type="entry name" value="ANDROGEN-INDUCED GENE 1 PROTEIN"/>
    <property type="match status" value="1"/>
</dbReference>
<proteinExistence type="inferred from homology"/>
<keyword evidence="18" id="KW-1185">Reference proteome</keyword>
<evidence type="ECO:0000256" key="8">
    <source>
        <dbReference type="ARBA" id="ARBA00047427"/>
    </source>
</evidence>
<organism evidence="17 18">
    <name type="scientific">Ataeniobius toweri</name>
    <dbReference type="NCBI Taxonomy" id="208326"/>
    <lineage>
        <taxon>Eukaryota</taxon>
        <taxon>Metazoa</taxon>
        <taxon>Chordata</taxon>
        <taxon>Craniata</taxon>
        <taxon>Vertebrata</taxon>
        <taxon>Euteleostomi</taxon>
        <taxon>Actinopterygii</taxon>
        <taxon>Neopterygii</taxon>
        <taxon>Teleostei</taxon>
        <taxon>Neoteleostei</taxon>
        <taxon>Acanthomorphata</taxon>
        <taxon>Ovalentaria</taxon>
        <taxon>Atherinomorphae</taxon>
        <taxon>Cyprinodontiformes</taxon>
        <taxon>Goodeidae</taxon>
        <taxon>Ataeniobius</taxon>
    </lineage>
</organism>
<comment type="caution">
    <text evidence="17">The sequence shown here is derived from an EMBL/GenBank/DDBJ whole genome shotgun (WGS) entry which is preliminary data.</text>
</comment>
<dbReference type="EMBL" id="JAHUTI010016887">
    <property type="protein sequence ID" value="MED6237575.1"/>
    <property type="molecule type" value="Genomic_DNA"/>
</dbReference>
<evidence type="ECO:0000256" key="4">
    <source>
        <dbReference type="ARBA" id="ARBA00022692"/>
    </source>
</evidence>
<gene>
    <name evidence="17" type="ORF">ATANTOWER_028223</name>
</gene>
<comment type="catalytic activity">
    <reaction evidence="16">
        <text>12-(9Z-hexadecenoyloxy)-octadecanoate + H2O = 12-hydroxyoctadecanoate + (9Z)-hexadecenoate + H(+)</text>
        <dbReference type="Rhea" id="RHEA:52072"/>
        <dbReference type="ChEBI" id="CHEBI:15377"/>
        <dbReference type="ChEBI" id="CHEBI:15378"/>
        <dbReference type="ChEBI" id="CHEBI:32372"/>
        <dbReference type="ChEBI" id="CHEBI:84201"/>
        <dbReference type="ChEBI" id="CHEBI:136312"/>
    </reaction>
    <physiologicalReaction direction="left-to-right" evidence="16">
        <dbReference type="Rhea" id="RHEA:52073"/>
    </physiologicalReaction>
</comment>
<reference evidence="17 18" key="1">
    <citation type="submission" date="2021-07" db="EMBL/GenBank/DDBJ databases">
        <authorList>
            <person name="Palmer J.M."/>
        </authorList>
    </citation>
    <scope>NUCLEOTIDE SEQUENCE [LARGE SCALE GENOMIC DNA]</scope>
    <source>
        <strain evidence="17 18">AT_MEX2019</strain>
        <tissue evidence="17">Muscle</tissue>
    </source>
</reference>
<protein>
    <submittedName>
        <fullName evidence="17">Uncharacterized protein</fullName>
    </submittedName>
</protein>
<evidence type="ECO:0000256" key="7">
    <source>
        <dbReference type="ARBA" id="ARBA00047368"/>
    </source>
</evidence>
<dbReference type="PANTHER" id="PTHR10989">
    <property type="entry name" value="ANDROGEN-INDUCED PROTEIN 1-RELATED"/>
    <property type="match status" value="1"/>
</dbReference>
<comment type="catalytic activity">
    <reaction evidence="11">
        <text>12-(9Z-octadecenoyloxy)-octadecanoate + H2O = 12-hydroxyoctadecanoate + (9Z)-octadecenoate + H(+)</text>
        <dbReference type="Rhea" id="RHEA:52060"/>
        <dbReference type="ChEBI" id="CHEBI:15377"/>
        <dbReference type="ChEBI" id="CHEBI:15378"/>
        <dbReference type="ChEBI" id="CHEBI:30823"/>
        <dbReference type="ChEBI" id="CHEBI:84201"/>
        <dbReference type="ChEBI" id="CHEBI:136302"/>
    </reaction>
    <physiologicalReaction direction="left-to-right" evidence="11">
        <dbReference type="Rhea" id="RHEA:52061"/>
    </physiologicalReaction>
</comment>
<comment type="catalytic activity">
    <reaction evidence="7">
        <text>12-hexadecanoyloxy-octadecanoate + H2O = 12-hydroxyoctadecanoate + hexadecanoate + H(+)</text>
        <dbReference type="Rhea" id="RHEA:52056"/>
        <dbReference type="ChEBI" id="CHEBI:7896"/>
        <dbReference type="ChEBI" id="CHEBI:15377"/>
        <dbReference type="ChEBI" id="CHEBI:15378"/>
        <dbReference type="ChEBI" id="CHEBI:83677"/>
        <dbReference type="ChEBI" id="CHEBI:84201"/>
    </reaction>
    <physiologicalReaction direction="left-to-right" evidence="7">
        <dbReference type="Rhea" id="RHEA:52057"/>
    </physiologicalReaction>
</comment>
<comment type="catalytic activity">
    <reaction evidence="1">
        <text>9-(9Z-hexadecenoyloxy)-octadecanoate + H2O = (9Z)-hexadecenoate + 9-hydroxy-octadecanoate + H(+)</text>
        <dbReference type="Rhea" id="RHEA:52068"/>
        <dbReference type="ChEBI" id="CHEBI:15377"/>
        <dbReference type="ChEBI" id="CHEBI:15378"/>
        <dbReference type="ChEBI" id="CHEBI:32372"/>
        <dbReference type="ChEBI" id="CHEBI:136286"/>
        <dbReference type="ChEBI" id="CHEBI:136309"/>
    </reaction>
    <physiologicalReaction direction="left-to-right" evidence="1">
        <dbReference type="Rhea" id="RHEA:52069"/>
    </physiologicalReaction>
</comment>
<sequence length="100" mass="11823">MEETWNLCVFCLYQAAERRERADQGTIEEGLASDASNWNTGDRQFVVFTFWTLYLYDRELVYPKLLDNFIPQWLNHGMVRPTFSTPIKSRVCSFLICCQQ</sequence>
<evidence type="ECO:0000256" key="6">
    <source>
        <dbReference type="ARBA" id="ARBA00023136"/>
    </source>
</evidence>
<evidence type="ECO:0000256" key="3">
    <source>
        <dbReference type="ARBA" id="ARBA00009300"/>
    </source>
</evidence>
<comment type="subcellular location">
    <subcellularLocation>
        <location evidence="2">Endomembrane system</location>
        <topology evidence="2">Multi-pass membrane protein</topology>
    </subcellularLocation>
</comment>
<evidence type="ECO:0000256" key="5">
    <source>
        <dbReference type="ARBA" id="ARBA00022989"/>
    </source>
</evidence>
<keyword evidence="6" id="KW-0472">Membrane</keyword>
<evidence type="ECO:0000256" key="15">
    <source>
        <dbReference type="ARBA" id="ARBA00049322"/>
    </source>
</evidence>
<evidence type="ECO:0000256" key="11">
    <source>
        <dbReference type="ARBA" id="ARBA00048701"/>
    </source>
</evidence>
<evidence type="ECO:0000256" key="10">
    <source>
        <dbReference type="ARBA" id="ARBA00048680"/>
    </source>
</evidence>
<evidence type="ECO:0000313" key="17">
    <source>
        <dbReference type="EMBL" id="MED6237575.1"/>
    </source>
</evidence>
<keyword evidence="4" id="KW-0812">Transmembrane</keyword>
<evidence type="ECO:0000256" key="13">
    <source>
        <dbReference type="ARBA" id="ARBA00049221"/>
    </source>
</evidence>
<comment type="catalytic activity">
    <reaction evidence="8">
        <text>13-octadecanoyloxy-octadecanoate + H2O = 13-hydroxy-octadecanoate + octadecanoate + H(+)</text>
        <dbReference type="Rhea" id="RHEA:52084"/>
        <dbReference type="ChEBI" id="CHEBI:15377"/>
        <dbReference type="ChEBI" id="CHEBI:15378"/>
        <dbReference type="ChEBI" id="CHEBI:25629"/>
        <dbReference type="ChEBI" id="CHEBI:136304"/>
        <dbReference type="ChEBI" id="CHEBI:136335"/>
    </reaction>
    <physiologicalReaction direction="left-to-right" evidence="8">
        <dbReference type="Rhea" id="RHEA:52085"/>
    </physiologicalReaction>
</comment>
<accession>A0ABU7AI80</accession>
<comment type="similarity">
    <text evidence="3">Belongs to the AIG1 family.</text>
</comment>
<comment type="catalytic activity">
    <reaction evidence="9">
        <text>9-hexadecanoyloxy-octadecanoate + H2O = 9-hydroxy-octadecanoate + hexadecanoate + H(+)</text>
        <dbReference type="Rhea" id="RHEA:52052"/>
        <dbReference type="ChEBI" id="CHEBI:7896"/>
        <dbReference type="ChEBI" id="CHEBI:15377"/>
        <dbReference type="ChEBI" id="CHEBI:15378"/>
        <dbReference type="ChEBI" id="CHEBI:83670"/>
        <dbReference type="ChEBI" id="CHEBI:136286"/>
    </reaction>
    <physiologicalReaction direction="left-to-right" evidence="9">
        <dbReference type="Rhea" id="RHEA:52053"/>
    </physiologicalReaction>
</comment>
<name>A0ABU7AI80_9TELE</name>
<comment type="catalytic activity">
    <reaction evidence="15">
        <text>13-(9Z-hexadecenoyloxy)-octadecanoate + H2O = 13-hydroxy-octadecanoate + (9Z)-hexadecenoate + H(+)</text>
        <dbReference type="Rhea" id="RHEA:52076"/>
        <dbReference type="ChEBI" id="CHEBI:15377"/>
        <dbReference type="ChEBI" id="CHEBI:15378"/>
        <dbReference type="ChEBI" id="CHEBI:32372"/>
        <dbReference type="ChEBI" id="CHEBI:136304"/>
        <dbReference type="ChEBI" id="CHEBI:136315"/>
    </reaction>
    <physiologicalReaction direction="left-to-right" evidence="15">
        <dbReference type="Rhea" id="RHEA:52077"/>
    </physiologicalReaction>
</comment>
<evidence type="ECO:0000256" key="2">
    <source>
        <dbReference type="ARBA" id="ARBA00004127"/>
    </source>
</evidence>